<dbReference type="InterPro" id="IPR012340">
    <property type="entry name" value="NA-bd_OB-fold"/>
</dbReference>
<dbReference type="GO" id="GO:0006260">
    <property type="term" value="P:DNA replication"/>
    <property type="evidence" value="ECO:0007669"/>
    <property type="project" value="UniProtKB-KW"/>
</dbReference>
<dbReference type="FunCoup" id="A0A2G5C5W0">
    <property type="interactions" value="2923"/>
</dbReference>
<comment type="similarity">
    <text evidence="2">Belongs to the replication factor A protein 2 family.</text>
</comment>
<dbReference type="STRING" id="218851.A0A2G5C5W0"/>
<dbReference type="InterPro" id="IPR014892">
    <property type="entry name" value="RPA_C"/>
</dbReference>
<keyword evidence="4" id="KW-0227">DNA damage</keyword>
<dbReference type="GO" id="GO:0006289">
    <property type="term" value="P:nucleotide-excision repair"/>
    <property type="evidence" value="ECO:0007669"/>
    <property type="project" value="TreeGrafter"/>
</dbReference>
<keyword evidence="6" id="KW-0233">DNA recombination</keyword>
<dbReference type="EMBL" id="KZ305113">
    <property type="protein sequence ID" value="PIA26187.1"/>
    <property type="molecule type" value="Genomic_DNA"/>
</dbReference>
<keyword evidence="12" id="KW-1185">Reference proteome</keyword>
<keyword evidence="3" id="KW-0235">DNA replication</keyword>
<evidence type="ECO:0000256" key="6">
    <source>
        <dbReference type="ARBA" id="ARBA00023172"/>
    </source>
</evidence>
<dbReference type="AlphaFoldDB" id="A0A2G5C5W0"/>
<evidence type="ECO:0000256" key="7">
    <source>
        <dbReference type="ARBA" id="ARBA00023204"/>
    </source>
</evidence>
<dbReference type="InterPro" id="IPR004365">
    <property type="entry name" value="NA-bd_OB_tRNA"/>
</dbReference>
<dbReference type="SUPFAM" id="SSF50249">
    <property type="entry name" value="Nucleic acid-binding proteins"/>
    <property type="match status" value="1"/>
</dbReference>
<name>A0A2G5C5W0_AQUCA</name>
<dbReference type="CDD" id="cd04478">
    <property type="entry name" value="RPA2_DBD_D"/>
    <property type="match status" value="1"/>
</dbReference>
<accession>A0A2G5C5W0</accession>
<gene>
    <name evidence="11" type="ORF">AQUCO_09600030v1</name>
</gene>
<dbReference type="GO" id="GO:0005662">
    <property type="term" value="C:DNA replication factor A complex"/>
    <property type="evidence" value="ECO:0007669"/>
    <property type="project" value="TreeGrafter"/>
</dbReference>
<dbReference type="GO" id="GO:0003697">
    <property type="term" value="F:single-stranded DNA binding"/>
    <property type="evidence" value="ECO:0007669"/>
    <property type="project" value="TreeGrafter"/>
</dbReference>
<evidence type="ECO:0000313" key="12">
    <source>
        <dbReference type="Proteomes" id="UP000230069"/>
    </source>
</evidence>
<dbReference type="InterPro" id="IPR040260">
    <property type="entry name" value="RFA2-like"/>
</dbReference>
<dbReference type="Gene3D" id="2.40.50.140">
    <property type="entry name" value="Nucleic acid-binding proteins"/>
    <property type="match status" value="1"/>
</dbReference>
<evidence type="ECO:0000256" key="1">
    <source>
        <dbReference type="ARBA" id="ARBA00004123"/>
    </source>
</evidence>
<dbReference type="GO" id="GO:0000781">
    <property type="term" value="C:chromosome, telomeric region"/>
    <property type="evidence" value="ECO:0007669"/>
    <property type="project" value="TreeGrafter"/>
</dbReference>
<dbReference type="PANTHER" id="PTHR13989">
    <property type="entry name" value="REPLICATION PROTEIN A-RELATED"/>
    <property type="match status" value="1"/>
</dbReference>
<proteinExistence type="inferred from homology"/>
<keyword evidence="8" id="KW-0539">Nucleus</keyword>
<dbReference type="FunFam" id="2.40.50.140:FF:000184">
    <property type="entry name" value="replication protein A 32 kDa subunit A-like"/>
    <property type="match status" value="1"/>
</dbReference>
<dbReference type="PIRSF" id="PIRSF036949">
    <property type="entry name" value="RPA32"/>
    <property type="match status" value="1"/>
</dbReference>
<evidence type="ECO:0000256" key="3">
    <source>
        <dbReference type="ARBA" id="ARBA00022705"/>
    </source>
</evidence>
<dbReference type="InterPro" id="IPR036388">
    <property type="entry name" value="WH-like_DNA-bd_sf"/>
</dbReference>
<dbReference type="GO" id="GO:0000724">
    <property type="term" value="P:double-strand break repair via homologous recombination"/>
    <property type="evidence" value="ECO:0007669"/>
    <property type="project" value="TreeGrafter"/>
</dbReference>
<evidence type="ECO:0000259" key="9">
    <source>
        <dbReference type="Pfam" id="PF01336"/>
    </source>
</evidence>
<dbReference type="GO" id="GO:0035861">
    <property type="term" value="C:site of double-strand break"/>
    <property type="evidence" value="ECO:0007669"/>
    <property type="project" value="TreeGrafter"/>
</dbReference>
<dbReference type="FunFam" id="1.10.10.10:FF:000168">
    <property type="entry name" value="Replication protein A 32 kDa subunit"/>
    <property type="match status" value="1"/>
</dbReference>
<dbReference type="InterPro" id="IPR036390">
    <property type="entry name" value="WH_DNA-bd_sf"/>
</dbReference>
<evidence type="ECO:0000256" key="4">
    <source>
        <dbReference type="ARBA" id="ARBA00022763"/>
    </source>
</evidence>
<evidence type="ECO:0000256" key="2">
    <source>
        <dbReference type="ARBA" id="ARBA00007815"/>
    </source>
</evidence>
<dbReference type="SUPFAM" id="SSF46785">
    <property type="entry name" value="Winged helix' DNA-binding domain"/>
    <property type="match status" value="1"/>
</dbReference>
<evidence type="ECO:0000259" key="10">
    <source>
        <dbReference type="Pfam" id="PF08784"/>
    </source>
</evidence>
<keyword evidence="7" id="KW-0234">DNA repair</keyword>
<dbReference type="OrthoDB" id="25571at2759"/>
<sequence>MMYGGQSQFDGNAAFSGGGFMPSQATQTIDSGISPAKNRDSQRLTPFTVKQIAQAYASSDDKSNILIDGVDVNNITLVGIVCDKVDRQTEVAFTIDDGTGRLDCKRWLNEEIDAKEMAEIQEGMYVRMYGHLRGFHGQEKMVAFSVRPITNFNEVSYHFIECVYVHVYNTKSQKMQGSAQTQFPVSNSAMGMNGSMGYQTSNTNLATNSAMGMNGSTAYQAPVSNQFVQQNLDGIKDIDKKVLEYLHLPANLVRERGVHVNEIVQHLKYPPEKIMNSIRDLETEGAIYSTIDDSHFKSAVNG</sequence>
<evidence type="ECO:0000313" key="11">
    <source>
        <dbReference type="EMBL" id="PIA26187.1"/>
    </source>
</evidence>
<organism evidence="11 12">
    <name type="scientific">Aquilegia coerulea</name>
    <name type="common">Rocky mountain columbine</name>
    <dbReference type="NCBI Taxonomy" id="218851"/>
    <lineage>
        <taxon>Eukaryota</taxon>
        <taxon>Viridiplantae</taxon>
        <taxon>Streptophyta</taxon>
        <taxon>Embryophyta</taxon>
        <taxon>Tracheophyta</taxon>
        <taxon>Spermatophyta</taxon>
        <taxon>Magnoliopsida</taxon>
        <taxon>Ranunculales</taxon>
        <taxon>Ranunculaceae</taxon>
        <taxon>Thalictroideae</taxon>
        <taxon>Aquilegia</taxon>
    </lineage>
</organism>
<dbReference type="Proteomes" id="UP000230069">
    <property type="component" value="Unassembled WGS sequence"/>
</dbReference>
<dbReference type="InterPro" id="IPR014646">
    <property type="entry name" value="Rfa2/RPA32"/>
</dbReference>
<evidence type="ECO:0000256" key="5">
    <source>
        <dbReference type="ARBA" id="ARBA00023125"/>
    </source>
</evidence>
<comment type="subcellular location">
    <subcellularLocation>
        <location evidence="1">Nucleus</location>
    </subcellularLocation>
</comment>
<dbReference type="EMBL" id="KZ305113">
    <property type="protein sequence ID" value="PIA26186.1"/>
    <property type="molecule type" value="Genomic_DNA"/>
</dbReference>
<dbReference type="Pfam" id="PF08784">
    <property type="entry name" value="RPA_C"/>
    <property type="match status" value="1"/>
</dbReference>
<dbReference type="Pfam" id="PF01336">
    <property type="entry name" value="tRNA_anti-codon"/>
    <property type="match status" value="1"/>
</dbReference>
<reference evidence="11 12" key="1">
    <citation type="submission" date="2017-09" db="EMBL/GenBank/DDBJ databases">
        <title>WGS assembly of Aquilegia coerulea Goldsmith.</title>
        <authorList>
            <person name="Hodges S."/>
            <person name="Kramer E."/>
            <person name="Nordborg M."/>
            <person name="Tomkins J."/>
            <person name="Borevitz J."/>
            <person name="Derieg N."/>
            <person name="Yan J."/>
            <person name="Mihaltcheva S."/>
            <person name="Hayes R.D."/>
            <person name="Rokhsar D."/>
        </authorList>
    </citation>
    <scope>NUCLEOTIDE SEQUENCE [LARGE SCALE GENOMIC DNA]</scope>
    <source>
        <strain evidence="12">cv. Goldsmith</strain>
    </source>
</reference>
<dbReference type="Gene3D" id="1.10.10.10">
    <property type="entry name" value="Winged helix-like DNA-binding domain superfamily/Winged helix DNA-binding domain"/>
    <property type="match status" value="1"/>
</dbReference>
<evidence type="ECO:0000256" key="8">
    <source>
        <dbReference type="ARBA" id="ARBA00023242"/>
    </source>
</evidence>
<protein>
    <submittedName>
        <fullName evidence="11">Uncharacterized protein</fullName>
    </submittedName>
</protein>
<feature type="domain" description="OB" evidence="9">
    <location>
        <begin position="75"/>
        <end position="147"/>
    </location>
</feature>
<dbReference type="PANTHER" id="PTHR13989:SF16">
    <property type="entry name" value="REPLICATION PROTEIN A2"/>
    <property type="match status" value="1"/>
</dbReference>
<feature type="domain" description="Replication protein A C-terminal" evidence="10">
    <location>
        <begin position="166"/>
        <end position="293"/>
    </location>
</feature>
<keyword evidence="5" id="KW-0238">DNA-binding</keyword>